<accession>A0A1Q4HHL8</accession>
<dbReference type="OrthoDB" id="3424160at2"/>
<dbReference type="STRING" id="1801.BRW64_07040"/>
<dbReference type="RefSeq" id="WP_079244346.1">
    <property type="nucleotide sequence ID" value="NZ_BAAATC010000015.1"/>
</dbReference>
<dbReference type="PANTHER" id="PTHR37418">
    <property type="entry name" value="3-KETO-5-AMINOHEXANOATE CLEAVAGE ENZYME-RELATED"/>
    <property type="match status" value="1"/>
</dbReference>
<evidence type="ECO:0000313" key="1">
    <source>
        <dbReference type="EMBL" id="OPE54225.1"/>
    </source>
</evidence>
<dbReference type="Pfam" id="PF05853">
    <property type="entry name" value="BKACE"/>
    <property type="match status" value="1"/>
</dbReference>
<proteinExistence type="predicted"/>
<gene>
    <name evidence="1" type="ORF">BV510_11405</name>
    <name evidence="2" type="ORF">CRI78_20895</name>
</gene>
<sequence length="238" mass="24974">MMLQVCPNGPHRPGGHPHVPVTVDDIVDAVTAAVAAGAQEVHVHPKAPDGTDSLRPGHVDPVVQALRGRHPDLPIGVTTGAWAVQDPADRLEQVGGWTSRPAYASVNWHEEGADELADLLLDMGIGVEAGLWFVGAAEAFGRYPRAGECTRILIEGTRQDIGQAVAEVKAIASVVAGLGLPVLCHGEGAATWPLFRLAVDAGFDSRIGLEDTFELPDGRMAASNADLVRAAVELMAQD</sequence>
<reference evidence="1 3" key="1">
    <citation type="submission" date="2016-09" db="EMBL/GenBank/DDBJ databases">
        <title>genome sequences of unsequenced Mycobacteria.</title>
        <authorList>
            <person name="Greninger A.L."/>
            <person name="Jerome K.R."/>
            <person name="Mcnair B."/>
            <person name="Wallis C."/>
            <person name="Fang F."/>
        </authorList>
    </citation>
    <scope>NUCLEOTIDE SEQUENCE [LARGE SCALE GENOMIC DNA]</scope>
    <source>
        <strain evidence="1 3">BM1</strain>
    </source>
</reference>
<keyword evidence="4" id="KW-1185">Reference proteome</keyword>
<organism evidence="1 3">
    <name type="scientific">Mycolicibacterium diernhoferi</name>
    <dbReference type="NCBI Taxonomy" id="1801"/>
    <lineage>
        <taxon>Bacteria</taxon>
        <taxon>Bacillati</taxon>
        <taxon>Actinomycetota</taxon>
        <taxon>Actinomycetes</taxon>
        <taxon>Mycobacteriales</taxon>
        <taxon>Mycobacteriaceae</taxon>
        <taxon>Mycolicibacterium</taxon>
    </lineage>
</organism>
<dbReference type="SUPFAM" id="SSF51395">
    <property type="entry name" value="FMN-linked oxidoreductases"/>
    <property type="match status" value="1"/>
</dbReference>
<evidence type="ECO:0000313" key="3">
    <source>
        <dbReference type="Proteomes" id="UP000191039"/>
    </source>
</evidence>
<dbReference type="Proteomes" id="UP000191039">
    <property type="component" value="Unassembled WGS sequence"/>
</dbReference>
<dbReference type="GO" id="GO:0043720">
    <property type="term" value="F:3-keto-5-aminohexanoate cleavage activity"/>
    <property type="evidence" value="ECO:0007669"/>
    <property type="project" value="InterPro"/>
</dbReference>
<evidence type="ECO:0000313" key="4">
    <source>
        <dbReference type="Proteomes" id="UP000220340"/>
    </source>
</evidence>
<protein>
    <recommendedName>
        <fullName evidence="5">3-keto-5-aminohexanoate cleavage protein</fullName>
    </recommendedName>
</protein>
<name>A0A1Q4HHL8_9MYCO</name>
<dbReference type="InterPro" id="IPR008567">
    <property type="entry name" value="BKACE"/>
</dbReference>
<dbReference type="Gene3D" id="3.20.20.70">
    <property type="entry name" value="Aldolase class I"/>
    <property type="match status" value="1"/>
</dbReference>
<dbReference type="AlphaFoldDB" id="A0A1Q4HHL8"/>
<dbReference type="Proteomes" id="UP000220340">
    <property type="component" value="Unassembled WGS sequence"/>
</dbReference>
<reference evidence="2 4" key="2">
    <citation type="submission" date="2017-10" db="EMBL/GenBank/DDBJ databases">
        <title>The new phylogeny of genus Mycobacterium.</title>
        <authorList>
            <person name="Tortoli E."/>
            <person name="Trovato A."/>
            <person name="Cirillo D.M."/>
        </authorList>
    </citation>
    <scope>NUCLEOTIDE SEQUENCE [LARGE SCALE GENOMIC DNA]</scope>
    <source>
        <strain evidence="2 4">IP141170001</strain>
    </source>
</reference>
<dbReference type="PANTHER" id="PTHR37418:SF1">
    <property type="entry name" value="3-KETO-5-AMINOHEXANOATE CLEAVAGE PROTEIN"/>
    <property type="match status" value="1"/>
</dbReference>
<comment type="caution">
    <text evidence="1">The sequence shown here is derived from an EMBL/GenBank/DDBJ whole genome shotgun (WGS) entry which is preliminary data.</text>
</comment>
<evidence type="ECO:0008006" key="5">
    <source>
        <dbReference type="Google" id="ProtNLM"/>
    </source>
</evidence>
<dbReference type="InterPro" id="IPR013785">
    <property type="entry name" value="Aldolase_TIM"/>
</dbReference>
<evidence type="ECO:0000313" key="2">
    <source>
        <dbReference type="EMBL" id="PEG52498.1"/>
    </source>
</evidence>
<dbReference type="EMBL" id="PDCR01000030">
    <property type="protein sequence ID" value="PEG52498.1"/>
    <property type="molecule type" value="Genomic_DNA"/>
</dbReference>
<dbReference type="EMBL" id="MIJD01000100">
    <property type="protein sequence ID" value="OPE54225.1"/>
    <property type="molecule type" value="Genomic_DNA"/>
</dbReference>